<evidence type="ECO:0000256" key="2">
    <source>
        <dbReference type="ARBA" id="ARBA00005558"/>
    </source>
</evidence>
<dbReference type="PANTHER" id="PTHR32305:SF15">
    <property type="entry name" value="PROTEIN RHSA-RELATED"/>
    <property type="match status" value="1"/>
</dbReference>
<feature type="domain" description="Gp5/Type VI secretion system Vgr C-terminal trimerisation" evidence="6">
    <location>
        <begin position="473"/>
        <end position="579"/>
    </location>
</feature>
<dbReference type="Pfam" id="PF04717">
    <property type="entry name" value="Phage_base_V"/>
    <property type="match status" value="1"/>
</dbReference>
<evidence type="ECO:0000256" key="4">
    <source>
        <dbReference type="SAM" id="MobiDB-lite"/>
    </source>
</evidence>
<evidence type="ECO:0000313" key="7">
    <source>
        <dbReference type="EMBL" id="PND36749.1"/>
    </source>
</evidence>
<evidence type="ECO:0000259" key="5">
    <source>
        <dbReference type="Pfam" id="PF04717"/>
    </source>
</evidence>
<evidence type="ECO:0000313" key="8">
    <source>
        <dbReference type="Proteomes" id="UP000235916"/>
    </source>
</evidence>
<dbReference type="SUPFAM" id="SSF69255">
    <property type="entry name" value="gp5 N-terminal domain-like"/>
    <property type="match status" value="1"/>
</dbReference>
<dbReference type="GO" id="GO:0005576">
    <property type="term" value="C:extracellular region"/>
    <property type="evidence" value="ECO:0007669"/>
    <property type="project" value="UniProtKB-SubCell"/>
</dbReference>
<evidence type="ECO:0000256" key="1">
    <source>
        <dbReference type="ARBA" id="ARBA00004613"/>
    </source>
</evidence>
<accession>A0A2N8KTF9</accession>
<keyword evidence="3" id="KW-0964">Secreted</keyword>
<dbReference type="EMBL" id="POSP01000003">
    <property type="protein sequence ID" value="PND36749.1"/>
    <property type="molecule type" value="Genomic_DNA"/>
</dbReference>
<dbReference type="Gene3D" id="2.40.50.230">
    <property type="entry name" value="Gp5 N-terminal domain"/>
    <property type="match status" value="1"/>
</dbReference>
<evidence type="ECO:0000259" key="6">
    <source>
        <dbReference type="Pfam" id="PF22178"/>
    </source>
</evidence>
<feature type="domain" description="Gp5/Type VI secretion system Vgr protein OB-fold" evidence="5">
    <location>
        <begin position="389"/>
        <end position="456"/>
    </location>
</feature>
<dbReference type="InterPro" id="IPR006531">
    <property type="entry name" value="Gp5/Vgr_OB"/>
</dbReference>
<dbReference type="InterPro" id="IPR054030">
    <property type="entry name" value="Gp5_Vgr_C"/>
</dbReference>
<keyword evidence="8" id="KW-1185">Reference proteome</keyword>
<dbReference type="PANTHER" id="PTHR32305">
    <property type="match status" value="1"/>
</dbReference>
<dbReference type="Pfam" id="PF05954">
    <property type="entry name" value="Phage_GPD"/>
    <property type="match status" value="1"/>
</dbReference>
<dbReference type="InterPro" id="IPR037026">
    <property type="entry name" value="Vgr_OB-fold_dom_sf"/>
</dbReference>
<dbReference type="Pfam" id="PF22178">
    <property type="entry name" value="Gp5_trimer_C"/>
    <property type="match status" value="1"/>
</dbReference>
<dbReference type="Gene3D" id="2.30.110.50">
    <property type="match status" value="1"/>
</dbReference>
<dbReference type="Gene3D" id="4.10.220.110">
    <property type="match status" value="1"/>
</dbReference>
<proteinExistence type="inferred from homology"/>
<gene>
    <name evidence="7" type="ORF">C1O66_03780</name>
</gene>
<comment type="subcellular location">
    <subcellularLocation>
        <location evidence="1">Secreted</location>
    </subcellularLocation>
</comment>
<dbReference type="SUPFAM" id="SSF69279">
    <property type="entry name" value="Phage tail proteins"/>
    <property type="match status" value="2"/>
</dbReference>
<comment type="similarity">
    <text evidence="2">Belongs to the VgrG protein family.</text>
</comment>
<sequence length="690" mass="74509">MPASTGFLMGMNSAAGAHLRFRAMTASEALSTPFEFQVSAISSEATLSADDLLGTAAAVSLRLDASNTRWFHGLVSAFSFQGMEGRNFVYQLTLRPGLWLLTRSSDLRIFQDLSVPEILEQVFADYSGSVVQELSGSYAKRAFCVQYRESDFNFVSRLMEEEGIFYFFRHSESRHELVIADSSSAHVAMAGFETIPFLAEGNALTQQSAIHSWQMRSEVQTGKVVLRDYNYLTPDTDLSSSPATASRSHAEAGHEVYDYPGGYEAKAAGDARALVQLDEAQAQFGRFHGKGDSPGLCAGGRFKLSKHPRSDQNAEYLVLSTRIEMKRGGYESGVGAGSLGSAFGLQCEFELQRFDQAFRPRRLSRKPSVAGPQTAVVVGDADPGDIVTDEHGRVKIQFHWDRIGTKTAASSCWVRVASPSAGNGFGMVSLPRLGQEVVVDFLEGDPDRPLITGRVYNAQQKPPYELPAHATVSTLKSRSKLGGAAEFNELRFEDKKGEEYVLLHAQKDRLDFVEETYKSEIGKDEHRSLKGNRHDKVEGEMHLSVLKDLKQAVDGKLDLTVGKDLVFKSGGVFSLKTDKDITAKSGAAISMESSADLHLKIGANIGAEASQNLHLKAGMNVVIEAGTQITIKAGSSSIVLGPDGVSITGTMVKLNSGGSPGSGSGASPVSPLDPEAPQAPEAPEDPLTHR</sequence>
<dbReference type="Proteomes" id="UP000235916">
    <property type="component" value="Unassembled WGS sequence"/>
</dbReference>
<dbReference type="OrthoDB" id="1907165at2"/>
<evidence type="ECO:0000256" key="3">
    <source>
        <dbReference type="ARBA" id="ARBA00022525"/>
    </source>
</evidence>
<feature type="region of interest" description="Disordered" evidence="4">
    <location>
        <begin position="651"/>
        <end position="690"/>
    </location>
</feature>
<protein>
    <submittedName>
        <fullName evidence="7">Type VI secretion system tip protein VgrG</fullName>
    </submittedName>
</protein>
<dbReference type="InterPro" id="IPR050708">
    <property type="entry name" value="T6SS_VgrG/RHS"/>
</dbReference>
<dbReference type="NCBIfam" id="TIGR01646">
    <property type="entry name" value="vgr_GE"/>
    <property type="match status" value="1"/>
</dbReference>
<dbReference type="AlphaFoldDB" id="A0A2N8KTF9"/>
<reference evidence="7 8" key="1">
    <citation type="submission" date="2018-01" db="EMBL/GenBank/DDBJ databases">
        <title>Draft genome sequence of Paucibacter aquatile CR182 isolated from freshwater of the Nakdong River.</title>
        <authorList>
            <person name="Choi A."/>
            <person name="Chung E.J."/>
        </authorList>
    </citation>
    <scope>NUCLEOTIDE SEQUENCE [LARGE SCALE GENOMIC DNA]</scope>
    <source>
        <strain evidence="7 8">CR182</strain>
    </source>
</reference>
<feature type="compositionally biased region" description="Low complexity" evidence="4">
    <location>
        <begin position="665"/>
        <end position="681"/>
    </location>
</feature>
<dbReference type="InterPro" id="IPR017847">
    <property type="entry name" value="T6SS_RhsGE_Vgr_subset"/>
</dbReference>
<comment type="caution">
    <text evidence="7">The sequence shown here is derived from an EMBL/GenBank/DDBJ whole genome shotgun (WGS) entry which is preliminary data.</text>
</comment>
<organism evidence="7 8">
    <name type="scientific">Kinneretia aquatilis</name>
    <dbReference type="NCBI Taxonomy" id="2070761"/>
    <lineage>
        <taxon>Bacteria</taxon>
        <taxon>Pseudomonadati</taxon>
        <taxon>Pseudomonadota</taxon>
        <taxon>Betaproteobacteria</taxon>
        <taxon>Burkholderiales</taxon>
        <taxon>Sphaerotilaceae</taxon>
        <taxon>Roseateles</taxon>
    </lineage>
</organism>
<dbReference type="SUPFAM" id="SSF69349">
    <property type="entry name" value="Phage fibre proteins"/>
    <property type="match status" value="1"/>
</dbReference>
<dbReference type="InterPro" id="IPR006533">
    <property type="entry name" value="T6SS_Vgr_RhsGE"/>
</dbReference>
<name>A0A2N8KTF9_9BURK</name>
<dbReference type="Gene3D" id="3.55.50.10">
    <property type="entry name" value="Baseplate protein-like domains"/>
    <property type="match status" value="1"/>
</dbReference>
<dbReference type="NCBIfam" id="TIGR03361">
    <property type="entry name" value="VI_Rhs_Vgr"/>
    <property type="match status" value="1"/>
</dbReference>